<evidence type="ECO:0000313" key="1">
    <source>
        <dbReference type="EMBL" id="KKL44898.1"/>
    </source>
</evidence>
<gene>
    <name evidence="1" type="ORF">LCGC14_2361110</name>
</gene>
<reference evidence="1" key="1">
    <citation type="journal article" date="2015" name="Nature">
        <title>Complex archaea that bridge the gap between prokaryotes and eukaryotes.</title>
        <authorList>
            <person name="Spang A."/>
            <person name="Saw J.H."/>
            <person name="Jorgensen S.L."/>
            <person name="Zaremba-Niedzwiedzka K."/>
            <person name="Martijn J."/>
            <person name="Lind A.E."/>
            <person name="van Eijk R."/>
            <person name="Schleper C."/>
            <person name="Guy L."/>
            <person name="Ettema T.J."/>
        </authorList>
    </citation>
    <scope>NUCLEOTIDE SEQUENCE</scope>
</reference>
<comment type="caution">
    <text evidence="1">The sequence shown here is derived from an EMBL/GenBank/DDBJ whole genome shotgun (WGS) entry which is preliminary data.</text>
</comment>
<dbReference type="AlphaFoldDB" id="A0A0F9C6F7"/>
<accession>A0A0F9C6F7</accession>
<feature type="non-terminal residue" evidence="1">
    <location>
        <position position="1"/>
    </location>
</feature>
<sequence>NFGDCVYHSQTDGEWMLAKADVTATSGAVKLGINITVAQVTNGQAMTVLLYGKVRSDADYAFTVDAPVFVSAATAGDLTSTAPTGTTNFVVRIVGYGNTADELFFCPDNTYIELA</sequence>
<proteinExistence type="predicted"/>
<dbReference type="EMBL" id="LAZR01034585">
    <property type="protein sequence ID" value="KKL44898.1"/>
    <property type="molecule type" value="Genomic_DNA"/>
</dbReference>
<name>A0A0F9C6F7_9ZZZZ</name>
<organism evidence="1">
    <name type="scientific">marine sediment metagenome</name>
    <dbReference type="NCBI Taxonomy" id="412755"/>
    <lineage>
        <taxon>unclassified sequences</taxon>
        <taxon>metagenomes</taxon>
        <taxon>ecological metagenomes</taxon>
    </lineage>
</organism>
<protein>
    <submittedName>
        <fullName evidence="1">Uncharacterized protein</fullName>
    </submittedName>
</protein>